<feature type="domain" description="GCK" evidence="1">
    <location>
        <begin position="88"/>
        <end position="164"/>
    </location>
</feature>
<accession>A0A8T2C2I5</accession>
<sequence>MGVTSSSSSSKGIADQLNMRSDQFPWEKIVYTNLEDRPEKQRVYFRATMEAAVDGLWRELDALLPPKVGESSTDQPKEGDTEKYDELLVERLCEFMKGGDCKESFKTLEDCVKESGSVLKCTKHLPMLIKCVDAHSDYYKPIIALGNLLWNSWPRMSKPSSSRKRNRLRGMIERISVFFSCLRE</sequence>
<dbReference type="InterPro" id="IPR012891">
    <property type="entry name" value="GCK_dom"/>
</dbReference>
<comment type="caution">
    <text evidence="2">The sequence shown here is derived from an EMBL/GenBank/DDBJ whole genome shotgun (WGS) entry which is preliminary data.</text>
</comment>
<dbReference type="Proteomes" id="UP000694240">
    <property type="component" value="Chromosome 6"/>
</dbReference>
<organism evidence="2 3">
    <name type="scientific">Arabidopsis thaliana x Arabidopsis arenosa</name>
    <dbReference type="NCBI Taxonomy" id="1240361"/>
    <lineage>
        <taxon>Eukaryota</taxon>
        <taxon>Viridiplantae</taxon>
        <taxon>Streptophyta</taxon>
        <taxon>Embryophyta</taxon>
        <taxon>Tracheophyta</taxon>
        <taxon>Spermatophyta</taxon>
        <taxon>Magnoliopsida</taxon>
        <taxon>eudicotyledons</taxon>
        <taxon>Gunneridae</taxon>
        <taxon>Pentapetalae</taxon>
        <taxon>rosids</taxon>
        <taxon>malvids</taxon>
        <taxon>Brassicales</taxon>
        <taxon>Brassicaceae</taxon>
        <taxon>Camelineae</taxon>
        <taxon>Arabidopsis</taxon>
    </lineage>
</organism>
<proteinExistence type="predicted"/>
<protein>
    <submittedName>
        <fullName evidence="2">GCK domain</fullName>
    </submittedName>
</protein>
<evidence type="ECO:0000259" key="1">
    <source>
        <dbReference type="SMART" id="SM01227"/>
    </source>
</evidence>
<name>A0A8T2C2I5_9BRAS</name>
<dbReference type="PANTHER" id="PTHR34357:SF8">
    <property type="entry name" value="GENOME ASSEMBLY, CHROMOSOME: A06"/>
    <property type="match status" value="1"/>
</dbReference>
<dbReference type="EMBL" id="JAEFBK010000006">
    <property type="protein sequence ID" value="KAG7592103.1"/>
    <property type="molecule type" value="Genomic_DNA"/>
</dbReference>
<evidence type="ECO:0000313" key="3">
    <source>
        <dbReference type="Proteomes" id="UP000694240"/>
    </source>
</evidence>
<evidence type="ECO:0000313" key="2">
    <source>
        <dbReference type="EMBL" id="KAG7592103.1"/>
    </source>
</evidence>
<dbReference type="AlphaFoldDB" id="A0A8T2C2I5"/>
<gene>
    <name evidence="2" type="ORF">ISN45_Aa01g010490</name>
</gene>
<keyword evidence="3" id="KW-1185">Reference proteome</keyword>
<dbReference type="Pfam" id="PF07802">
    <property type="entry name" value="GCK"/>
    <property type="match status" value="1"/>
</dbReference>
<dbReference type="PANTHER" id="PTHR34357">
    <property type="entry name" value="F7A19.14 PROTEIN-RELATED"/>
    <property type="match status" value="1"/>
</dbReference>
<reference evidence="2 3" key="1">
    <citation type="submission" date="2020-12" db="EMBL/GenBank/DDBJ databases">
        <title>Concerted genomic and epigenomic changes stabilize Arabidopsis allopolyploids.</title>
        <authorList>
            <person name="Chen Z."/>
        </authorList>
    </citation>
    <scope>NUCLEOTIDE SEQUENCE [LARGE SCALE GENOMIC DNA]</scope>
    <source>
        <strain evidence="2">Allo738</strain>
        <tissue evidence="2">Leaf</tissue>
    </source>
</reference>
<dbReference type="SMART" id="SM01227">
    <property type="entry name" value="GCK"/>
    <property type="match status" value="1"/>
</dbReference>